<protein>
    <submittedName>
        <fullName evidence="1">Uncharacterized protein</fullName>
    </submittedName>
</protein>
<dbReference type="EMBL" id="AWQQ01000148">
    <property type="protein sequence ID" value="PHJ36795.1"/>
    <property type="molecule type" value="Genomic_DNA"/>
</dbReference>
<evidence type="ECO:0000313" key="1">
    <source>
        <dbReference type="EMBL" id="PHJ36795.1"/>
    </source>
</evidence>
<dbReference type="Proteomes" id="UP000222564">
    <property type="component" value="Unassembled WGS sequence"/>
</dbReference>
<proteinExistence type="predicted"/>
<dbReference type="AlphaFoldDB" id="A0A2C6MBC7"/>
<dbReference type="RefSeq" id="WP_180261177.1">
    <property type="nucleotide sequence ID" value="NZ_AWQQ01000148.1"/>
</dbReference>
<accession>A0A2C6MBC7</accession>
<gene>
    <name evidence="1" type="ORF">P378_20155</name>
</gene>
<sequence length="50" mass="5686">MAFTGTKLDLPTDVDETLEEIFQRAKKLNPSLTKQLFLSGIITMWLGPYL</sequence>
<comment type="caution">
    <text evidence="1">The sequence shown here is derived from an EMBL/GenBank/DDBJ whole genome shotgun (WGS) entry which is preliminary data.</text>
</comment>
<organism evidence="1 2">
    <name type="scientific">Desulforamulus profundi</name>
    <dbReference type="NCBI Taxonomy" id="1383067"/>
    <lineage>
        <taxon>Bacteria</taxon>
        <taxon>Bacillati</taxon>
        <taxon>Bacillota</taxon>
        <taxon>Clostridia</taxon>
        <taxon>Eubacteriales</taxon>
        <taxon>Peptococcaceae</taxon>
        <taxon>Desulforamulus</taxon>
    </lineage>
</organism>
<keyword evidence="2" id="KW-1185">Reference proteome</keyword>
<reference evidence="1 2" key="1">
    <citation type="submission" date="2013-09" db="EMBL/GenBank/DDBJ databases">
        <title>Biodegradation of hydrocarbons in the deep terrestrial subsurface : characterization of a microbial consortium composed of two Desulfotomaculum species originating from a deep geological formation.</title>
        <authorList>
            <person name="Aullo T."/>
            <person name="Berlendis S."/>
            <person name="Lascourreges J.-F."/>
            <person name="Dessort D."/>
            <person name="Saint-Laurent S."/>
            <person name="Schraauwers B."/>
            <person name="Mas J."/>
            <person name="Magot M."/>
            <person name="Ranchou-Peyruse A."/>
        </authorList>
    </citation>
    <scope>NUCLEOTIDE SEQUENCE [LARGE SCALE GENOMIC DNA]</scope>
    <source>
        <strain evidence="1 2">Bs107</strain>
    </source>
</reference>
<name>A0A2C6MBC7_9FIRM</name>
<evidence type="ECO:0000313" key="2">
    <source>
        <dbReference type="Proteomes" id="UP000222564"/>
    </source>
</evidence>